<dbReference type="AlphaFoldDB" id="A0A7K9BJ99"/>
<dbReference type="GO" id="GO:0006508">
    <property type="term" value="P:proteolysis"/>
    <property type="evidence" value="ECO:0007669"/>
    <property type="project" value="UniProtKB-KW"/>
</dbReference>
<gene>
    <name evidence="8" type="primary">Gzmm</name>
    <name evidence="8" type="ORF">DRONOV_R14465</name>
</gene>
<evidence type="ECO:0000256" key="2">
    <source>
        <dbReference type="ARBA" id="ARBA00022801"/>
    </source>
</evidence>
<dbReference type="Gene3D" id="2.40.10.10">
    <property type="entry name" value="Trypsin-like serine proteases"/>
    <property type="match status" value="2"/>
</dbReference>
<dbReference type="PROSITE" id="PS00134">
    <property type="entry name" value="TRYPSIN_HIS"/>
    <property type="match status" value="1"/>
</dbReference>
<evidence type="ECO:0000256" key="6">
    <source>
        <dbReference type="SAM" id="MobiDB-lite"/>
    </source>
</evidence>
<keyword evidence="3 5" id="KW-0720">Serine protease</keyword>
<dbReference type="SMART" id="SM00020">
    <property type="entry name" value="Tryp_SPc"/>
    <property type="match status" value="1"/>
</dbReference>
<evidence type="ECO:0000256" key="4">
    <source>
        <dbReference type="ARBA" id="ARBA00023157"/>
    </source>
</evidence>
<dbReference type="PROSITE" id="PS50240">
    <property type="entry name" value="TRYPSIN_DOM"/>
    <property type="match status" value="1"/>
</dbReference>
<evidence type="ECO:0000259" key="7">
    <source>
        <dbReference type="PROSITE" id="PS50240"/>
    </source>
</evidence>
<dbReference type="InterPro" id="IPR001254">
    <property type="entry name" value="Trypsin_dom"/>
</dbReference>
<keyword evidence="4" id="KW-1015">Disulfide bond</keyword>
<sequence>VIGGHEAEPHSRPYMVSIQLQEVHACGGALVHKQWVLTAAHCLSQTMVAQGKVVVGLHSLKERRASGQSFAIRKACPHPGYSPMTMENDILLLQVGPAPAAGSGALRQNPGLGSPPPLAPASPSPLAREAAPFCWEEPCRGLAGGRTGAGGSEQQGEAPWRHLQVTVLDARMCNNSRFWNGEIGPTMICFQGCQKGSAPSKVRPVPRGSLDPAGGSAGHEPASVQGDSGGPLVCGKKAAVAGVISFTSRNLTDPFKPPVATSAVKHRKWIRKTLRAGC</sequence>
<dbReference type="InterPro" id="IPR018114">
    <property type="entry name" value="TRYPSIN_HIS"/>
</dbReference>
<evidence type="ECO:0000313" key="9">
    <source>
        <dbReference type="Proteomes" id="UP000543287"/>
    </source>
</evidence>
<evidence type="ECO:0000256" key="1">
    <source>
        <dbReference type="ARBA" id="ARBA00022670"/>
    </source>
</evidence>
<evidence type="ECO:0000256" key="3">
    <source>
        <dbReference type="ARBA" id="ARBA00022825"/>
    </source>
</evidence>
<protein>
    <submittedName>
        <fullName evidence="8">GRAM protein</fullName>
    </submittedName>
</protein>
<dbReference type="Pfam" id="PF00089">
    <property type="entry name" value="Trypsin"/>
    <property type="match status" value="2"/>
</dbReference>
<dbReference type="GO" id="GO:0004252">
    <property type="term" value="F:serine-type endopeptidase activity"/>
    <property type="evidence" value="ECO:0007669"/>
    <property type="project" value="InterPro"/>
</dbReference>
<comment type="caution">
    <text evidence="8">The sequence shown here is derived from an EMBL/GenBank/DDBJ whole genome shotgun (WGS) entry which is preliminary data.</text>
</comment>
<dbReference type="EMBL" id="VWZH01000483">
    <property type="protein sequence ID" value="NXG39495.1"/>
    <property type="molecule type" value="Genomic_DNA"/>
</dbReference>
<dbReference type="PANTHER" id="PTHR24271">
    <property type="entry name" value="KALLIKREIN-RELATED"/>
    <property type="match status" value="1"/>
</dbReference>
<dbReference type="FunFam" id="2.40.10.10:FF:000005">
    <property type="entry name" value="Serine protease 37"/>
    <property type="match status" value="1"/>
</dbReference>
<dbReference type="Proteomes" id="UP000543287">
    <property type="component" value="Unassembled WGS sequence"/>
</dbReference>
<evidence type="ECO:0000256" key="5">
    <source>
        <dbReference type="RuleBase" id="RU363034"/>
    </source>
</evidence>
<dbReference type="InterPro" id="IPR043504">
    <property type="entry name" value="Peptidase_S1_PA_chymotrypsin"/>
</dbReference>
<dbReference type="CDD" id="cd00190">
    <property type="entry name" value="Tryp_SPc"/>
    <property type="match status" value="1"/>
</dbReference>
<name>A0A7K9BJ99_DRONO</name>
<dbReference type="InterPro" id="IPR009003">
    <property type="entry name" value="Peptidase_S1_PA"/>
</dbReference>
<proteinExistence type="predicted"/>
<accession>A0A7K9BJ99</accession>
<keyword evidence="2 5" id="KW-0378">Hydrolase</keyword>
<feature type="domain" description="Peptidase S1" evidence="7">
    <location>
        <begin position="1"/>
        <end position="275"/>
    </location>
</feature>
<reference evidence="8 9" key="1">
    <citation type="submission" date="2019-09" db="EMBL/GenBank/DDBJ databases">
        <title>Bird 10,000 Genomes (B10K) Project - Family phase.</title>
        <authorList>
            <person name="Zhang G."/>
        </authorList>
    </citation>
    <scope>NUCLEOTIDE SEQUENCE [LARGE SCALE GENOMIC DNA]</scope>
    <source>
        <strain evidence="8">B10K-LSUMZ-23963</strain>
        <tissue evidence="8">Muscle</tissue>
    </source>
</reference>
<feature type="compositionally biased region" description="Pro residues" evidence="6">
    <location>
        <begin position="113"/>
        <end position="123"/>
    </location>
</feature>
<evidence type="ECO:0000313" key="8">
    <source>
        <dbReference type="EMBL" id="NXG39495.1"/>
    </source>
</evidence>
<feature type="non-terminal residue" evidence="8">
    <location>
        <position position="278"/>
    </location>
</feature>
<feature type="non-terminal residue" evidence="8">
    <location>
        <position position="1"/>
    </location>
</feature>
<dbReference type="SUPFAM" id="SSF50494">
    <property type="entry name" value="Trypsin-like serine proteases"/>
    <property type="match status" value="1"/>
</dbReference>
<keyword evidence="1 5" id="KW-0645">Protease</keyword>
<dbReference type="PRINTS" id="PR00722">
    <property type="entry name" value="CHYMOTRYPSIN"/>
</dbReference>
<feature type="region of interest" description="Disordered" evidence="6">
    <location>
        <begin position="103"/>
        <end position="126"/>
    </location>
</feature>
<organism evidence="8 9">
    <name type="scientific">Dromaius novaehollandiae</name>
    <name type="common">Emu</name>
    <dbReference type="NCBI Taxonomy" id="8790"/>
    <lineage>
        <taxon>Eukaryota</taxon>
        <taxon>Metazoa</taxon>
        <taxon>Chordata</taxon>
        <taxon>Craniata</taxon>
        <taxon>Vertebrata</taxon>
        <taxon>Euteleostomi</taxon>
        <taxon>Archelosauria</taxon>
        <taxon>Archosauria</taxon>
        <taxon>Dinosauria</taxon>
        <taxon>Saurischia</taxon>
        <taxon>Theropoda</taxon>
        <taxon>Coelurosauria</taxon>
        <taxon>Aves</taxon>
        <taxon>Palaeognathae</taxon>
        <taxon>Casuariiformes</taxon>
        <taxon>Dromaiidae</taxon>
        <taxon>Dromaius</taxon>
    </lineage>
</organism>
<dbReference type="InterPro" id="IPR001314">
    <property type="entry name" value="Peptidase_S1A"/>
</dbReference>
<dbReference type="PANTHER" id="PTHR24271:SF51">
    <property type="entry name" value="GRANZYME M"/>
    <property type="match status" value="1"/>
</dbReference>
<dbReference type="PROSITE" id="PS00135">
    <property type="entry name" value="TRYPSIN_SER"/>
    <property type="match status" value="1"/>
</dbReference>
<feature type="region of interest" description="Disordered" evidence="6">
    <location>
        <begin position="197"/>
        <end position="229"/>
    </location>
</feature>
<dbReference type="InterPro" id="IPR033116">
    <property type="entry name" value="TRYPSIN_SER"/>
</dbReference>